<dbReference type="EMBL" id="BBXM02000002">
    <property type="protein sequence ID" value="GIC86404.1"/>
    <property type="molecule type" value="Genomic_DNA"/>
</dbReference>
<dbReference type="InterPro" id="IPR032675">
    <property type="entry name" value="LRR_dom_sf"/>
</dbReference>
<organism evidence="1 2">
    <name type="scientific">Aspergillus udagawae</name>
    <dbReference type="NCBI Taxonomy" id="91492"/>
    <lineage>
        <taxon>Eukaryota</taxon>
        <taxon>Fungi</taxon>
        <taxon>Dikarya</taxon>
        <taxon>Ascomycota</taxon>
        <taxon>Pezizomycotina</taxon>
        <taxon>Eurotiomycetes</taxon>
        <taxon>Eurotiomycetidae</taxon>
        <taxon>Eurotiales</taxon>
        <taxon>Aspergillaceae</taxon>
        <taxon>Aspergillus</taxon>
        <taxon>Aspergillus subgen. Fumigati</taxon>
    </lineage>
</organism>
<dbReference type="GeneID" id="66990251"/>
<dbReference type="RefSeq" id="XP_043143670.1">
    <property type="nucleotide sequence ID" value="XM_043287735.1"/>
</dbReference>
<name>A0A8E0QN97_9EURO</name>
<comment type="caution">
    <text evidence="1">The sequence shown here is derived from an EMBL/GenBank/DDBJ whole genome shotgun (WGS) entry which is preliminary data.</text>
</comment>
<evidence type="ECO:0000313" key="1">
    <source>
        <dbReference type="EMBL" id="GIC86404.1"/>
    </source>
</evidence>
<reference evidence="1" key="2">
    <citation type="submission" date="2021-01" db="EMBL/GenBank/DDBJ databases">
        <title>Pan-genome distribution and transcriptional activeness of fungal secondary metabolism genes in Aspergillus section Fumigati.</title>
        <authorList>
            <person name="Takahashi H."/>
            <person name="Umemura M."/>
            <person name="Ninomiya A."/>
            <person name="Kusuya Y."/>
            <person name="Urayama S."/>
            <person name="Shimizu M."/>
            <person name="Watanabe A."/>
            <person name="Kamei K."/>
            <person name="Yaguchi T."/>
            <person name="Hagiwara D."/>
        </authorList>
    </citation>
    <scope>NUCLEOTIDE SEQUENCE</scope>
    <source>
        <strain evidence="1">IFM 46973</strain>
    </source>
</reference>
<accession>A0A8E0QN97</accession>
<dbReference type="Proteomes" id="UP000036893">
    <property type="component" value="Unassembled WGS sequence"/>
</dbReference>
<dbReference type="Gene3D" id="3.80.10.10">
    <property type="entry name" value="Ribonuclease Inhibitor"/>
    <property type="match status" value="1"/>
</dbReference>
<dbReference type="SUPFAM" id="SSF52047">
    <property type="entry name" value="RNI-like"/>
    <property type="match status" value="1"/>
</dbReference>
<protein>
    <submittedName>
        <fullName evidence="1">Uncharacterized protein</fullName>
    </submittedName>
</protein>
<gene>
    <name evidence="1" type="ORF">Aud_002775</name>
</gene>
<sequence>MPQLPNELILHTIKLLIPPSLPVSFPPWHPVTRTLISLTLASRFTYHIARELLFRYCLWIDSNKRLDNLINLKGGPKGPLQVFSPIGLFLSPFPDDELDDPVVAKHLDQLSSSICGSLRCLVIDIPLRSLYPEDDHQEVRPILRSVFLRLVHLEDFCSAQDELFCATMEESSEPAVWSTWPNLRRLALYNADVTSSEFIEGLKRCSNLSHLVLTRPDGLTEPVRQELCLTRRLPSLKKVVIIDAEGSDQSNIVTALSGWHMGLLGQIWRLGYTRCETIRKIPHFEPLLVYCQVPVPPDRPDDHIPLCQEWVRNRAADGTLWDVSGIPLQMEDQR</sequence>
<dbReference type="AlphaFoldDB" id="A0A8E0QN97"/>
<evidence type="ECO:0000313" key="2">
    <source>
        <dbReference type="Proteomes" id="UP000036893"/>
    </source>
</evidence>
<reference evidence="1" key="1">
    <citation type="journal article" date="2015" name="Genome Announc.">
        <title>Draft Genome Sequence of the Pathogenic Filamentous Fungus Aspergillus udagawae Strain IFM 46973T.</title>
        <authorList>
            <person name="Kusuya Y."/>
            <person name="Takahashi-Nakaguchi A."/>
            <person name="Takahashi H."/>
            <person name="Yaguchi T."/>
        </authorList>
    </citation>
    <scope>NUCLEOTIDE SEQUENCE</scope>
    <source>
        <strain evidence="1">IFM 46973</strain>
    </source>
</reference>
<proteinExistence type="predicted"/>